<proteinExistence type="predicted"/>
<reference evidence="1" key="2">
    <citation type="submission" date="2023-05" db="EMBL/GenBank/DDBJ databases">
        <authorList>
            <person name="Fouks B."/>
        </authorList>
    </citation>
    <scope>NUCLEOTIDE SEQUENCE</scope>
    <source>
        <strain evidence="1">Stay&amp;Tobe</strain>
        <tissue evidence="1">Testes</tissue>
    </source>
</reference>
<reference evidence="1" key="1">
    <citation type="journal article" date="2023" name="IScience">
        <title>Live-bearing cockroach genome reveals convergent evolutionary mechanisms linked to viviparity in insects and beyond.</title>
        <authorList>
            <person name="Fouks B."/>
            <person name="Harrison M.C."/>
            <person name="Mikhailova A.A."/>
            <person name="Marchal E."/>
            <person name="English S."/>
            <person name="Carruthers M."/>
            <person name="Jennings E.C."/>
            <person name="Chiamaka E.L."/>
            <person name="Frigard R.A."/>
            <person name="Pippel M."/>
            <person name="Attardo G.M."/>
            <person name="Benoit J.B."/>
            <person name="Bornberg-Bauer E."/>
            <person name="Tobe S.S."/>
        </authorList>
    </citation>
    <scope>NUCLEOTIDE SEQUENCE</scope>
    <source>
        <strain evidence="1">Stay&amp;Tobe</strain>
    </source>
</reference>
<dbReference type="AlphaFoldDB" id="A0AAD8E6B7"/>
<keyword evidence="2" id="KW-1185">Reference proteome</keyword>
<sequence length="66" mass="7687">MAIPLQKSFFVLQFTRSGSIVAVQRAFQRSLHRFPPCWISFTDLTEENLECIFVPAICIPPHKFIY</sequence>
<feature type="non-terminal residue" evidence="1">
    <location>
        <position position="66"/>
    </location>
</feature>
<evidence type="ECO:0000313" key="2">
    <source>
        <dbReference type="Proteomes" id="UP001233999"/>
    </source>
</evidence>
<accession>A0AAD8E6B7</accession>
<protein>
    <recommendedName>
        <fullName evidence="3">DUF4817 domain-containing protein</fullName>
    </recommendedName>
</protein>
<comment type="caution">
    <text evidence="1">The sequence shown here is derived from an EMBL/GenBank/DDBJ whole genome shotgun (WGS) entry which is preliminary data.</text>
</comment>
<name>A0AAD8E6B7_DIPPU</name>
<dbReference type="Proteomes" id="UP001233999">
    <property type="component" value="Unassembled WGS sequence"/>
</dbReference>
<evidence type="ECO:0000313" key="1">
    <source>
        <dbReference type="EMBL" id="KAJ9578938.1"/>
    </source>
</evidence>
<gene>
    <name evidence="1" type="ORF">L9F63_024955</name>
</gene>
<dbReference type="EMBL" id="JASPKZ010008843">
    <property type="protein sequence ID" value="KAJ9578938.1"/>
    <property type="molecule type" value="Genomic_DNA"/>
</dbReference>
<evidence type="ECO:0008006" key="3">
    <source>
        <dbReference type="Google" id="ProtNLM"/>
    </source>
</evidence>
<organism evidence="1 2">
    <name type="scientific">Diploptera punctata</name>
    <name type="common">Pacific beetle cockroach</name>
    <dbReference type="NCBI Taxonomy" id="6984"/>
    <lineage>
        <taxon>Eukaryota</taxon>
        <taxon>Metazoa</taxon>
        <taxon>Ecdysozoa</taxon>
        <taxon>Arthropoda</taxon>
        <taxon>Hexapoda</taxon>
        <taxon>Insecta</taxon>
        <taxon>Pterygota</taxon>
        <taxon>Neoptera</taxon>
        <taxon>Polyneoptera</taxon>
        <taxon>Dictyoptera</taxon>
        <taxon>Blattodea</taxon>
        <taxon>Blaberoidea</taxon>
        <taxon>Blaberidae</taxon>
        <taxon>Diplopterinae</taxon>
        <taxon>Diploptera</taxon>
    </lineage>
</organism>